<keyword evidence="2" id="KW-1185">Reference proteome</keyword>
<accession>A0ABW5KS61</accession>
<reference evidence="2" key="1">
    <citation type="journal article" date="2019" name="Int. J. Syst. Evol. Microbiol.">
        <title>The Global Catalogue of Microorganisms (GCM) 10K type strain sequencing project: providing services to taxonomists for standard genome sequencing and annotation.</title>
        <authorList>
            <consortium name="The Broad Institute Genomics Platform"/>
            <consortium name="The Broad Institute Genome Sequencing Center for Infectious Disease"/>
            <person name="Wu L."/>
            <person name="Ma J."/>
        </authorList>
    </citation>
    <scope>NUCLEOTIDE SEQUENCE [LARGE SCALE GENOMIC DNA]</scope>
    <source>
        <strain evidence="2">KCTC 42587</strain>
    </source>
</reference>
<gene>
    <name evidence="1" type="ORF">ACFSQP_04980</name>
</gene>
<sequence length="329" mass="39160">MVDKIKFLVTNYPVEEDMLNSYRRFGSSRFNPEIFVFIKYLTSDEDLGKKNKKHSLKLILAYDTKFGNHKLYVEGSIRKWYYGKYNIRDFNYKDFCHCISLLSKRLGIDENILWNAEITKLETGVTIRFTKEFEGIALCVSRYKNFKKSTHEDKGVKFKGKNYHVIFYDKIREIYNDKDKLERSYDKITKNNFLFRYEIQGHKVSGMKMFNKKVNTLLKLKNNWKYLGENLIKTLDKVEFIDVISPEAYINLKGGAITEMSEFLIYKGIRAIGLEKTRLLIETLNPKKKTNCRKKYNGIYEKHLIEDRRNYEDIFRQKVAKKVKSICSK</sequence>
<organism evidence="1 2">
    <name type="scientific">Bizionia sediminis</name>
    <dbReference type="NCBI Taxonomy" id="1737064"/>
    <lineage>
        <taxon>Bacteria</taxon>
        <taxon>Pseudomonadati</taxon>
        <taxon>Bacteroidota</taxon>
        <taxon>Flavobacteriia</taxon>
        <taxon>Flavobacteriales</taxon>
        <taxon>Flavobacteriaceae</taxon>
        <taxon>Bizionia</taxon>
    </lineage>
</organism>
<dbReference type="RefSeq" id="WP_376892279.1">
    <property type="nucleotide sequence ID" value="NZ_JBHULS010000002.1"/>
</dbReference>
<evidence type="ECO:0000313" key="2">
    <source>
        <dbReference type="Proteomes" id="UP001597472"/>
    </source>
</evidence>
<dbReference type="Proteomes" id="UP001597472">
    <property type="component" value="Unassembled WGS sequence"/>
</dbReference>
<protein>
    <submittedName>
        <fullName evidence="1">Uncharacterized protein</fullName>
    </submittedName>
</protein>
<evidence type="ECO:0000313" key="1">
    <source>
        <dbReference type="EMBL" id="MFD2551163.1"/>
    </source>
</evidence>
<comment type="caution">
    <text evidence="1">The sequence shown here is derived from an EMBL/GenBank/DDBJ whole genome shotgun (WGS) entry which is preliminary data.</text>
</comment>
<dbReference type="EMBL" id="JBHULS010000002">
    <property type="protein sequence ID" value="MFD2551163.1"/>
    <property type="molecule type" value="Genomic_DNA"/>
</dbReference>
<name>A0ABW5KS61_9FLAO</name>
<proteinExistence type="predicted"/>